<keyword evidence="1" id="KW-0812">Transmembrane</keyword>
<evidence type="ECO:0000256" key="1">
    <source>
        <dbReference type="SAM" id="Phobius"/>
    </source>
</evidence>
<evidence type="ECO:0000313" key="4">
    <source>
        <dbReference type="Proteomes" id="UP000051952"/>
    </source>
</evidence>
<evidence type="ECO:0000313" key="3">
    <source>
        <dbReference type="EMBL" id="CUG00082.1"/>
    </source>
</evidence>
<accession>A0A0S4IWP3</accession>
<dbReference type="EMBL" id="CYKH01000484">
    <property type="protein sequence ID" value="CUG00082.1"/>
    <property type="molecule type" value="Genomic_DNA"/>
</dbReference>
<protein>
    <submittedName>
        <fullName evidence="3">Membrane-associated protein, putative</fullName>
    </submittedName>
</protein>
<feature type="transmembrane region" description="Helical" evidence="1">
    <location>
        <begin position="207"/>
        <end position="230"/>
    </location>
</feature>
<proteinExistence type="predicted"/>
<sequence>MLYSTTHTRCLLLTAITFTLLLSKCSWAAAEADDVDSLPVLRIGRTLFNQSLDPFDPSRVMQEYLLDPAIVQEYSDLSSRHTSYEVRISYLGSPAASYTISLIRRLRSSGAAEESFSTPTTRRVLLDTERVVFSASDVRELPLDGIVQDGEAAAPVDTQLSDEVIIVRVVTKPFGRRRDGNIVVPGEGVVFYNIVVEPMVLGVPQKMFPVLLCAAVLVLLSLFVIAPAVLKVLQPLPPVPAARKAE</sequence>
<keyword evidence="1" id="KW-0472">Membrane</keyword>
<feature type="chain" id="PRO_5006621721" evidence="2">
    <location>
        <begin position="33"/>
        <end position="246"/>
    </location>
</feature>
<evidence type="ECO:0000256" key="2">
    <source>
        <dbReference type="SAM" id="SignalP"/>
    </source>
</evidence>
<dbReference type="PANTHER" id="PTHR35465:SF1">
    <property type="entry name" value="PHOSPHATIDYLINOSITOL-GLYCAN BIOSYNTHESIS CLASS X PROTEIN"/>
    <property type="match status" value="1"/>
</dbReference>
<dbReference type="Proteomes" id="UP000051952">
    <property type="component" value="Unassembled WGS sequence"/>
</dbReference>
<reference evidence="4" key="1">
    <citation type="submission" date="2015-09" db="EMBL/GenBank/DDBJ databases">
        <authorList>
            <consortium name="Pathogen Informatics"/>
        </authorList>
    </citation>
    <scope>NUCLEOTIDE SEQUENCE [LARGE SCALE GENOMIC DNA]</scope>
    <source>
        <strain evidence="4">Lake Konstanz</strain>
    </source>
</reference>
<name>A0A0S4IWP3_BODSA</name>
<dbReference type="AlphaFoldDB" id="A0A0S4IWP3"/>
<keyword evidence="1" id="KW-1133">Transmembrane helix</keyword>
<dbReference type="VEuPathDB" id="TriTrypDB:BSAL_69030"/>
<organism evidence="3 4">
    <name type="scientific">Bodo saltans</name>
    <name type="common">Flagellated protozoan</name>
    <dbReference type="NCBI Taxonomy" id="75058"/>
    <lineage>
        <taxon>Eukaryota</taxon>
        <taxon>Discoba</taxon>
        <taxon>Euglenozoa</taxon>
        <taxon>Kinetoplastea</taxon>
        <taxon>Metakinetoplastina</taxon>
        <taxon>Eubodonida</taxon>
        <taxon>Bodonidae</taxon>
        <taxon>Bodo</taxon>
    </lineage>
</organism>
<keyword evidence="2" id="KW-0732">Signal</keyword>
<gene>
    <name evidence="3" type="ORF">BSAL_69030</name>
</gene>
<dbReference type="PANTHER" id="PTHR35465">
    <property type="entry name" value="CAVEOLIN-1 PROTEIN"/>
    <property type="match status" value="1"/>
</dbReference>
<feature type="signal peptide" evidence="2">
    <location>
        <begin position="1"/>
        <end position="32"/>
    </location>
</feature>
<keyword evidence="4" id="KW-1185">Reference proteome</keyword>